<accession>A0A087U7P1</accession>
<dbReference type="GO" id="GO:0019695">
    <property type="term" value="P:choline metabolic process"/>
    <property type="evidence" value="ECO:0007669"/>
    <property type="project" value="TreeGrafter"/>
</dbReference>
<dbReference type="InterPro" id="IPR050654">
    <property type="entry name" value="AChE-related_enzymes"/>
</dbReference>
<dbReference type="AlphaFoldDB" id="A0A087U7P1"/>
<dbReference type="GO" id="GO:0005615">
    <property type="term" value="C:extracellular space"/>
    <property type="evidence" value="ECO:0007669"/>
    <property type="project" value="TreeGrafter"/>
</dbReference>
<name>A0A087U7P1_STEMI</name>
<evidence type="ECO:0000313" key="8">
    <source>
        <dbReference type="Proteomes" id="UP000054359"/>
    </source>
</evidence>
<protein>
    <recommendedName>
        <fullName evidence="5">Carboxylic ester hydrolase</fullName>
        <ecNumber evidence="5">3.1.1.-</ecNumber>
    </recommendedName>
</protein>
<dbReference type="GO" id="GO:0006581">
    <property type="term" value="P:acetylcholine catabolic process"/>
    <property type="evidence" value="ECO:0007669"/>
    <property type="project" value="TreeGrafter"/>
</dbReference>
<evidence type="ECO:0000256" key="2">
    <source>
        <dbReference type="ARBA" id="ARBA00022487"/>
    </source>
</evidence>
<dbReference type="InterPro" id="IPR029058">
    <property type="entry name" value="AB_hydrolase_fold"/>
</dbReference>
<feature type="non-terminal residue" evidence="7">
    <location>
        <position position="352"/>
    </location>
</feature>
<dbReference type="OrthoDB" id="6424772at2759"/>
<keyword evidence="8" id="KW-1185">Reference proteome</keyword>
<dbReference type="EC" id="3.1.1.-" evidence="5"/>
<sequence>MKSFQMFFIICGNLLSILCFGTSICCMPVPVIITKLGVIIGTNIDINGISINQYLGIPYAKPPIDKLRFKKPEKIEGWIAPLSATKQPPACIQYTPGPFPSYDDKPGKSEDCLYLNIWTPSNASNKNTKAVFYWIYGGGFSLGSIRKELYSGEVMSAIGDVIVVTVNYRLGPFGFLFSDSSDAPGNVGIWDILTGLEWVKENIEAFGGDISRITIAGESAGSIAVGLLSVSPLARGLYTRQIMESGTPAYTAADNNTQNLNRSQLLAELVGCANETYTIQLYPKNIVECLRGIDAMELIKTEATLDPYSNRRFVPQFGDELLPKNPRESIINGDFQSNEILIGNTRDEGSSQ</sequence>
<dbReference type="Gene3D" id="3.40.50.1820">
    <property type="entry name" value="alpha/beta hydrolase"/>
    <property type="match status" value="1"/>
</dbReference>
<dbReference type="EMBL" id="KK118593">
    <property type="protein sequence ID" value="KFM73380.1"/>
    <property type="molecule type" value="Genomic_DNA"/>
</dbReference>
<reference evidence="7 8" key="1">
    <citation type="submission" date="2013-11" db="EMBL/GenBank/DDBJ databases">
        <title>Genome sequencing of Stegodyphus mimosarum.</title>
        <authorList>
            <person name="Bechsgaard J."/>
        </authorList>
    </citation>
    <scope>NUCLEOTIDE SEQUENCE [LARGE SCALE GENOMIC DNA]</scope>
</reference>
<dbReference type="InterPro" id="IPR002018">
    <property type="entry name" value="CarbesteraseB"/>
</dbReference>
<keyword evidence="4" id="KW-0325">Glycoprotein</keyword>
<feature type="chain" id="PRO_5005106467" description="Carboxylic ester hydrolase" evidence="5">
    <location>
        <begin position="22"/>
        <end position="352"/>
    </location>
</feature>
<dbReference type="GO" id="GO:0003990">
    <property type="term" value="F:acetylcholinesterase activity"/>
    <property type="evidence" value="ECO:0007669"/>
    <property type="project" value="TreeGrafter"/>
</dbReference>
<evidence type="ECO:0000256" key="3">
    <source>
        <dbReference type="ARBA" id="ARBA00022801"/>
    </source>
</evidence>
<proteinExistence type="inferred from homology"/>
<keyword evidence="2" id="KW-0719">Serine esterase</keyword>
<dbReference type="PANTHER" id="PTHR43918:SF4">
    <property type="entry name" value="CARBOXYLIC ESTER HYDROLASE"/>
    <property type="match status" value="1"/>
</dbReference>
<dbReference type="InterPro" id="IPR019826">
    <property type="entry name" value="Carboxylesterase_B_AS"/>
</dbReference>
<dbReference type="Proteomes" id="UP000054359">
    <property type="component" value="Unassembled WGS sequence"/>
</dbReference>
<dbReference type="STRING" id="407821.A0A087U7P1"/>
<comment type="similarity">
    <text evidence="1 5">Belongs to the type-B carboxylesterase/lipase family.</text>
</comment>
<keyword evidence="3 5" id="KW-0378">Hydrolase</keyword>
<dbReference type="Pfam" id="PF00135">
    <property type="entry name" value="COesterase"/>
    <property type="match status" value="1"/>
</dbReference>
<dbReference type="OMA" id="FRTHRIH"/>
<gene>
    <name evidence="7" type="ORF">X975_05862</name>
</gene>
<dbReference type="InterPro" id="IPR019819">
    <property type="entry name" value="Carboxylesterase_B_CS"/>
</dbReference>
<dbReference type="PROSITE" id="PS00941">
    <property type="entry name" value="CARBOXYLESTERASE_B_2"/>
    <property type="match status" value="1"/>
</dbReference>
<feature type="domain" description="Carboxylesterase type B" evidence="6">
    <location>
        <begin position="30"/>
        <end position="350"/>
    </location>
</feature>
<evidence type="ECO:0000256" key="1">
    <source>
        <dbReference type="ARBA" id="ARBA00005964"/>
    </source>
</evidence>
<evidence type="ECO:0000256" key="5">
    <source>
        <dbReference type="RuleBase" id="RU361235"/>
    </source>
</evidence>
<organism evidence="7 8">
    <name type="scientific">Stegodyphus mimosarum</name>
    <name type="common">African social velvet spider</name>
    <dbReference type="NCBI Taxonomy" id="407821"/>
    <lineage>
        <taxon>Eukaryota</taxon>
        <taxon>Metazoa</taxon>
        <taxon>Ecdysozoa</taxon>
        <taxon>Arthropoda</taxon>
        <taxon>Chelicerata</taxon>
        <taxon>Arachnida</taxon>
        <taxon>Araneae</taxon>
        <taxon>Araneomorphae</taxon>
        <taxon>Entelegynae</taxon>
        <taxon>Eresoidea</taxon>
        <taxon>Eresidae</taxon>
        <taxon>Stegodyphus</taxon>
    </lineage>
</organism>
<feature type="signal peptide" evidence="5">
    <location>
        <begin position="1"/>
        <end position="21"/>
    </location>
</feature>
<evidence type="ECO:0000313" key="7">
    <source>
        <dbReference type="EMBL" id="KFM73380.1"/>
    </source>
</evidence>
<dbReference type="PANTHER" id="PTHR43918">
    <property type="entry name" value="ACETYLCHOLINESTERASE"/>
    <property type="match status" value="1"/>
</dbReference>
<dbReference type="GO" id="GO:0005886">
    <property type="term" value="C:plasma membrane"/>
    <property type="evidence" value="ECO:0007669"/>
    <property type="project" value="TreeGrafter"/>
</dbReference>
<evidence type="ECO:0000256" key="4">
    <source>
        <dbReference type="ARBA" id="ARBA00023180"/>
    </source>
</evidence>
<evidence type="ECO:0000259" key="6">
    <source>
        <dbReference type="Pfam" id="PF00135"/>
    </source>
</evidence>
<dbReference type="PROSITE" id="PS00122">
    <property type="entry name" value="CARBOXYLESTERASE_B_1"/>
    <property type="match status" value="1"/>
</dbReference>
<keyword evidence="5" id="KW-0732">Signal</keyword>
<dbReference type="SUPFAM" id="SSF53474">
    <property type="entry name" value="alpha/beta-Hydrolases"/>
    <property type="match status" value="1"/>
</dbReference>